<dbReference type="PANTHER" id="PTHR33867:SF1">
    <property type="entry name" value="RIBOSOME MATURATION FACTOR RIMP"/>
    <property type="match status" value="1"/>
</dbReference>
<dbReference type="HAMAP" id="MF_01077">
    <property type="entry name" value="RimP"/>
    <property type="match status" value="1"/>
</dbReference>
<evidence type="ECO:0000256" key="2">
    <source>
        <dbReference type="ARBA" id="ARBA00022517"/>
    </source>
</evidence>
<organism evidence="5">
    <name type="scientific">freshwater metagenome</name>
    <dbReference type="NCBI Taxonomy" id="449393"/>
    <lineage>
        <taxon>unclassified sequences</taxon>
        <taxon>metagenomes</taxon>
        <taxon>ecological metagenomes</taxon>
    </lineage>
</organism>
<sequence length="148" mass="16208">MSIAAELLETLTPLVERADALIEDLSVTAAGRRRVVTVLVDHENRSLTLDEVTALSRLISGHLDSLTLLGDAPFTLEVSSPGVDRPLTKDRHWRKNIGRLVKAVLNDGTVVSGRITSFDGAPVIDEKRVSLADIKRATIEIEFKRKGE</sequence>
<dbReference type="Pfam" id="PF02576">
    <property type="entry name" value="RimP_N"/>
    <property type="match status" value="1"/>
</dbReference>
<protein>
    <submittedName>
        <fullName evidence="5">Unannotated protein</fullName>
    </submittedName>
</protein>
<reference evidence="5" key="1">
    <citation type="submission" date="2020-05" db="EMBL/GenBank/DDBJ databases">
        <authorList>
            <person name="Chiriac C."/>
            <person name="Salcher M."/>
            <person name="Ghai R."/>
            <person name="Kavagutti S V."/>
        </authorList>
    </citation>
    <scope>NUCLEOTIDE SEQUENCE</scope>
</reference>
<evidence type="ECO:0000259" key="4">
    <source>
        <dbReference type="Pfam" id="PF17384"/>
    </source>
</evidence>
<evidence type="ECO:0000313" key="5">
    <source>
        <dbReference type="EMBL" id="CAB4562869.1"/>
    </source>
</evidence>
<feature type="domain" description="Ribosome maturation factor RimP C-terminal" evidence="4">
    <location>
        <begin position="87"/>
        <end position="143"/>
    </location>
</feature>
<dbReference type="InterPro" id="IPR028989">
    <property type="entry name" value="RimP_N"/>
</dbReference>
<name>A0A6J6DJ48_9ZZZZ</name>
<gene>
    <name evidence="5" type="ORF">UFOPK1650_00288</name>
</gene>
<dbReference type="GO" id="GO:0000028">
    <property type="term" value="P:ribosomal small subunit assembly"/>
    <property type="evidence" value="ECO:0007669"/>
    <property type="project" value="TreeGrafter"/>
</dbReference>
<dbReference type="SUPFAM" id="SSF75420">
    <property type="entry name" value="YhbC-like, N-terminal domain"/>
    <property type="match status" value="1"/>
</dbReference>
<dbReference type="Gene3D" id="3.30.300.70">
    <property type="entry name" value="RimP-like superfamily, N-terminal"/>
    <property type="match status" value="1"/>
</dbReference>
<dbReference type="GO" id="GO:0005829">
    <property type="term" value="C:cytosol"/>
    <property type="evidence" value="ECO:0007669"/>
    <property type="project" value="TreeGrafter"/>
</dbReference>
<proteinExistence type="inferred from homology"/>
<feature type="domain" description="Ribosome maturation factor RimP N-terminal" evidence="3">
    <location>
        <begin position="11"/>
        <end position="84"/>
    </location>
</feature>
<dbReference type="InterPro" id="IPR003728">
    <property type="entry name" value="Ribosome_maturation_RimP"/>
</dbReference>
<evidence type="ECO:0000259" key="3">
    <source>
        <dbReference type="Pfam" id="PF02576"/>
    </source>
</evidence>
<dbReference type="CDD" id="cd01734">
    <property type="entry name" value="YlxS_C"/>
    <property type="match status" value="1"/>
</dbReference>
<dbReference type="GO" id="GO:0006412">
    <property type="term" value="P:translation"/>
    <property type="evidence" value="ECO:0007669"/>
    <property type="project" value="TreeGrafter"/>
</dbReference>
<dbReference type="EMBL" id="CAEZTJ010000023">
    <property type="protein sequence ID" value="CAB4562869.1"/>
    <property type="molecule type" value="Genomic_DNA"/>
</dbReference>
<dbReference type="PANTHER" id="PTHR33867">
    <property type="entry name" value="RIBOSOME MATURATION FACTOR RIMP"/>
    <property type="match status" value="1"/>
</dbReference>
<accession>A0A6J6DJ48</accession>
<keyword evidence="2" id="KW-0690">Ribosome biogenesis</keyword>
<keyword evidence="1" id="KW-0963">Cytoplasm</keyword>
<dbReference type="AlphaFoldDB" id="A0A6J6DJ48"/>
<dbReference type="Pfam" id="PF17384">
    <property type="entry name" value="DUF150_C"/>
    <property type="match status" value="1"/>
</dbReference>
<evidence type="ECO:0000256" key="1">
    <source>
        <dbReference type="ARBA" id="ARBA00022490"/>
    </source>
</evidence>
<dbReference type="InterPro" id="IPR035956">
    <property type="entry name" value="RimP_N_sf"/>
</dbReference>
<dbReference type="InterPro" id="IPR028998">
    <property type="entry name" value="RimP_C"/>
</dbReference>